<evidence type="ECO:0000313" key="1">
    <source>
        <dbReference type="Ensembl" id="ENSCCNP00000014810.1"/>
    </source>
</evidence>
<reference evidence="1" key="1">
    <citation type="submission" date="2023-09" db="UniProtKB">
        <authorList>
            <consortium name="Ensembl"/>
        </authorList>
    </citation>
    <scope>IDENTIFICATION</scope>
</reference>
<protein>
    <submittedName>
        <fullName evidence="1">Uncharacterized protein</fullName>
    </submittedName>
</protein>
<name>A0A8C0WQ47_CASCN</name>
<accession>A0A8C0WQ47</accession>
<organism evidence="1">
    <name type="scientific">Castor canadensis</name>
    <name type="common">American beaver</name>
    <dbReference type="NCBI Taxonomy" id="51338"/>
    <lineage>
        <taxon>Eukaryota</taxon>
        <taxon>Metazoa</taxon>
        <taxon>Chordata</taxon>
        <taxon>Craniata</taxon>
        <taxon>Vertebrata</taxon>
        <taxon>Euteleostomi</taxon>
        <taxon>Mammalia</taxon>
        <taxon>Eutheria</taxon>
        <taxon>Euarchontoglires</taxon>
        <taxon>Glires</taxon>
        <taxon>Rodentia</taxon>
        <taxon>Castorimorpha</taxon>
        <taxon>Castoridae</taxon>
        <taxon>Castor</taxon>
    </lineage>
</organism>
<dbReference type="Ensembl" id="ENSCCNT00000019399.1">
    <property type="protein sequence ID" value="ENSCCNP00000014810.1"/>
    <property type="gene ID" value="ENSCCNG00000015284.1"/>
</dbReference>
<proteinExistence type="predicted"/>
<dbReference type="AlphaFoldDB" id="A0A8C0WQ47"/>
<sequence length="64" mass="7199">WHLTEDPPPSVFQMLRLQALSAGPGQPSMIFITANKNLHFFKVTIGRSNLKLTRFCVIKLTMVG</sequence>